<evidence type="ECO:0000313" key="3">
    <source>
        <dbReference type="Proteomes" id="UP000218209"/>
    </source>
</evidence>
<reference evidence="2 3" key="1">
    <citation type="submission" date="2017-03" db="EMBL/GenBank/DDBJ databases">
        <title>WGS assembly of Porphyra umbilicalis.</title>
        <authorList>
            <person name="Brawley S.H."/>
            <person name="Blouin N.A."/>
            <person name="Ficko-Blean E."/>
            <person name="Wheeler G.L."/>
            <person name="Lohr M."/>
            <person name="Goodson H.V."/>
            <person name="Jenkins J.W."/>
            <person name="Blaby-Haas C.E."/>
            <person name="Helliwell K.E."/>
            <person name="Chan C."/>
            <person name="Marriage T."/>
            <person name="Bhattacharya D."/>
            <person name="Klein A.S."/>
            <person name="Badis Y."/>
            <person name="Brodie J."/>
            <person name="Cao Y."/>
            <person name="Collen J."/>
            <person name="Dittami S.M."/>
            <person name="Gachon C.M."/>
            <person name="Green B.R."/>
            <person name="Karpowicz S."/>
            <person name="Kim J.W."/>
            <person name="Kudahl U."/>
            <person name="Lin S."/>
            <person name="Michel G."/>
            <person name="Mittag M."/>
            <person name="Olson B.J."/>
            <person name="Pangilinan J."/>
            <person name="Peng Y."/>
            <person name="Qiu H."/>
            <person name="Shu S."/>
            <person name="Singer J.T."/>
            <person name="Smith A.G."/>
            <person name="Sprecher B.N."/>
            <person name="Wagner V."/>
            <person name="Wang W."/>
            <person name="Wang Z.-Y."/>
            <person name="Yan J."/>
            <person name="Yarish C."/>
            <person name="Zoeuner-Riek S."/>
            <person name="Zhuang Y."/>
            <person name="Zou Y."/>
            <person name="Lindquist E.A."/>
            <person name="Grimwood J."/>
            <person name="Barry K."/>
            <person name="Rokhsar D.S."/>
            <person name="Schmutz J."/>
            <person name="Stiller J.W."/>
            <person name="Grossman A.R."/>
            <person name="Prochnik S.E."/>
        </authorList>
    </citation>
    <scope>NUCLEOTIDE SEQUENCE [LARGE SCALE GENOMIC DNA]</scope>
    <source>
        <strain evidence="2">4086291</strain>
    </source>
</reference>
<sequence length="50" mass="5581">MCLWFALLLANLVLLRSCCLCSDSRATHRLLLMQLRTARDKRSGSGDALS</sequence>
<accession>A0A1X6NPX0</accession>
<dbReference type="AlphaFoldDB" id="A0A1X6NPX0"/>
<feature type="chain" id="PRO_5013072607" evidence="1">
    <location>
        <begin position="18"/>
        <end position="50"/>
    </location>
</feature>
<evidence type="ECO:0000313" key="2">
    <source>
        <dbReference type="EMBL" id="OSX70637.1"/>
    </source>
</evidence>
<dbReference type="EMBL" id="KV919229">
    <property type="protein sequence ID" value="OSX70637.1"/>
    <property type="molecule type" value="Genomic_DNA"/>
</dbReference>
<keyword evidence="3" id="KW-1185">Reference proteome</keyword>
<dbReference type="Proteomes" id="UP000218209">
    <property type="component" value="Unassembled WGS sequence"/>
</dbReference>
<organism evidence="2 3">
    <name type="scientific">Porphyra umbilicalis</name>
    <name type="common">Purple laver</name>
    <name type="synonym">Red alga</name>
    <dbReference type="NCBI Taxonomy" id="2786"/>
    <lineage>
        <taxon>Eukaryota</taxon>
        <taxon>Rhodophyta</taxon>
        <taxon>Bangiophyceae</taxon>
        <taxon>Bangiales</taxon>
        <taxon>Bangiaceae</taxon>
        <taxon>Porphyra</taxon>
    </lineage>
</organism>
<evidence type="ECO:0000256" key="1">
    <source>
        <dbReference type="SAM" id="SignalP"/>
    </source>
</evidence>
<keyword evidence="1" id="KW-0732">Signal</keyword>
<proteinExistence type="predicted"/>
<name>A0A1X6NPX0_PORUM</name>
<feature type="signal peptide" evidence="1">
    <location>
        <begin position="1"/>
        <end position="17"/>
    </location>
</feature>
<gene>
    <name evidence="2" type="ORF">BU14_0704s0001</name>
</gene>
<protein>
    <submittedName>
        <fullName evidence="2">Uncharacterized protein</fullName>
    </submittedName>
</protein>